<sequence>MFDLICNVLRENAERGILPTHLATSELDPDTLLPELGIDSLGVMTLISELCGRLGIEPLDLAAFEHSSLEELAGLLQAATAPQLQPVE</sequence>
<dbReference type="InterPro" id="IPR009081">
    <property type="entry name" value="PP-bd_ACP"/>
</dbReference>
<name>A0A1S1X272_9NEIS</name>
<feature type="domain" description="Carrier" evidence="3">
    <location>
        <begin position="1"/>
        <end position="80"/>
    </location>
</feature>
<dbReference type="Pfam" id="PF00550">
    <property type="entry name" value="PP-binding"/>
    <property type="match status" value="1"/>
</dbReference>
<gene>
    <name evidence="5" type="ORF">BI344_05465</name>
    <name evidence="4" type="ORF">BI347_08175</name>
</gene>
<evidence type="ECO:0000313" key="5">
    <source>
        <dbReference type="EMBL" id="OHX21946.1"/>
    </source>
</evidence>
<dbReference type="SMART" id="SM00823">
    <property type="entry name" value="PKS_PP"/>
    <property type="match status" value="1"/>
</dbReference>
<dbReference type="InterPro" id="IPR020806">
    <property type="entry name" value="PKS_PP-bd"/>
</dbReference>
<dbReference type="SUPFAM" id="SSF47336">
    <property type="entry name" value="ACP-like"/>
    <property type="match status" value="1"/>
</dbReference>
<dbReference type="AlphaFoldDB" id="A0A1S1X272"/>
<dbReference type="RefSeq" id="WP_071111894.1">
    <property type="nucleotide sequence ID" value="NZ_MKCS01000001.1"/>
</dbReference>
<evidence type="ECO:0000256" key="2">
    <source>
        <dbReference type="ARBA" id="ARBA00022553"/>
    </source>
</evidence>
<dbReference type="Proteomes" id="UP000180280">
    <property type="component" value="Unassembled WGS sequence"/>
</dbReference>
<evidence type="ECO:0000313" key="6">
    <source>
        <dbReference type="Proteomes" id="UP000180088"/>
    </source>
</evidence>
<evidence type="ECO:0000256" key="1">
    <source>
        <dbReference type="ARBA" id="ARBA00022450"/>
    </source>
</evidence>
<protein>
    <recommendedName>
        <fullName evidence="3">Carrier domain-containing protein</fullName>
    </recommendedName>
</protein>
<organism evidence="4 6">
    <name type="scientific">Chromobacterium sphagni</name>
    <dbReference type="NCBI Taxonomy" id="1903179"/>
    <lineage>
        <taxon>Bacteria</taxon>
        <taxon>Pseudomonadati</taxon>
        <taxon>Pseudomonadota</taxon>
        <taxon>Betaproteobacteria</taxon>
        <taxon>Neisseriales</taxon>
        <taxon>Chromobacteriaceae</taxon>
        <taxon>Chromobacterium</taxon>
    </lineage>
</organism>
<dbReference type="OrthoDB" id="6895504at2"/>
<keyword evidence="2" id="KW-0597">Phosphoprotein</keyword>
<evidence type="ECO:0000259" key="3">
    <source>
        <dbReference type="PROSITE" id="PS50075"/>
    </source>
</evidence>
<dbReference type="Proteomes" id="UP000180088">
    <property type="component" value="Unassembled WGS sequence"/>
</dbReference>
<dbReference type="EMBL" id="MKCT01000001">
    <property type="protein sequence ID" value="OHX21946.1"/>
    <property type="molecule type" value="Genomic_DNA"/>
</dbReference>
<proteinExistence type="predicted"/>
<keyword evidence="7" id="KW-1185">Reference proteome</keyword>
<dbReference type="InterPro" id="IPR006162">
    <property type="entry name" value="Ppantetheine_attach_site"/>
</dbReference>
<dbReference type="STRING" id="1903179.BI347_08175"/>
<dbReference type="GO" id="GO:0031177">
    <property type="term" value="F:phosphopantetheine binding"/>
    <property type="evidence" value="ECO:0007669"/>
    <property type="project" value="InterPro"/>
</dbReference>
<evidence type="ECO:0000313" key="4">
    <source>
        <dbReference type="EMBL" id="OHX13490.1"/>
    </source>
</evidence>
<dbReference type="EMBL" id="MKCS01000001">
    <property type="protein sequence ID" value="OHX13490.1"/>
    <property type="molecule type" value="Genomic_DNA"/>
</dbReference>
<accession>A0A1S1X272</accession>
<dbReference type="InterPro" id="IPR036736">
    <property type="entry name" value="ACP-like_sf"/>
</dbReference>
<dbReference type="Gene3D" id="1.10.1200.10">
    <property type="entry name" value="ACP-like"/>
    <property type="match status" value="1"/>
</dbReference>
<reference evidence="6 7" key="1">
    <citation type="submission" date="2016-09" db="EMBL/GenBank/DDBJ databases">
        <title>Chromobacterium muskegensis sp. nov., an insecticidal bacterium isolated from Sphagnum bogs.</title>
        <authorList>
            <person name="Sparks M.E."/>
            <person name="Blackburn M.B."/>
            <person name="Gundersen-Rindal D.E."/>
            <person name="Mitchell A."/>
            <person name="Farrar R."/>
            <person name="Kuhar D."/>
        </authorList>
    </citation>
    <scope>NUCLEOTIDE SEQUENCE [LARGE SCALE GENOMIC DNA]</scope>
    <source>
        <strain evidence="5 7">14B-1</strain>
        <strain evidence="4 6">37-2</strain>
    </source>
</reference>
<dbReference type="PROSITE" id="PS00012">
    <property type="entry name" value="PHOSPHOPANTETHEINE"/>
    <property type="match status" value="1"/>
</dbReference>
<dbReference type="PROSITE" id="PS50075">
    <property type="entry name" value="CARRIER"/>
    <property type="match status" value="1"/>
</dbReference>
<keyword evidence="1" id="KW-0596">Phosphopantetheine</keyword>
<comment type="caution">
    <text evidence="4">The sequence shown here is derived from an EMBL/GenBank/DDBJ whole genome shotgun (WGS) entry which is preliminary data.</text>
</comment>
<evidence type="ECO:0000313" key="7">
    <source>
        <dbReference type="Proteomes" id="UP000180280"/>
    </source>
</evidence>